<dbReference type="SMART" id="SM00327">
    <property type="entry name" value="VWA"/>
    <property type="match status" value="1"/>
</dbReference>
<dbReference type="PROSITE" id="PS50234">
    <property type="entry name" value="VWFA"/>
    <property type="match status" value="1"/>
</dbReference>
<gene>
    <name evidence="3" type="ORF">SCUCBS95973_000486</name>
</gene>
<sequence length="408" mass="43637">MSDNRKSIMGSLKSRFGSRRSTDGDRAVSPVSPRAVSPSARGFASPTTSTAPTRSSRNPLANPSEPTRRPVNEPPPPYSAVAELPGNNAGAVGAAGPASAAPPAPAPISFSLRPASPTLSQRSSASVRPTVNNVRTAEDPYAFLSMFDTVFLIDDSGSMAGRSWREVKAVLANILPICTAHDTDGVDIYFLNHKTPPPPLSAPVQPGKARGGYYNITDTATVEHIFRNVRPSNGTPTGTRLHSILTPYIRSYEMERNAMQQRGDYGDPDPDVIKPVNIIVITDGAPTDDPEEILVDAAKKLDRFEAPPFQVGVQFFRVGNEPGAAEYLERLDDGLCNKVPQGLRDMVDAVTWDARFENGPNTALGLTAEGVLKVVLGAVVKRLDRQPTGPAAPPANNPNAQNHLRVPR</sequence>
<accession>A0ABP0AQR2</accession>
<dbReference type="PANTHER" id="PTHR34706">
    <property type="entry name" value="SLR1338 PROTEIN"/>
    <property type="match status" value="1"/>
</dbReference>
<proteinExistence type="predicted"/>
<keyword evidence="4" id="KW-1185">Reference proteome</keyword>
<feature type="region of interest" description="Disordered" evidence="1">
    <location>
        <begin position="385"/>
        <end position="408"/>
    </location>
</feature>
<organism evidence="3 4">
    <name type="scientific">Sporothrix curviconia</name>
    <dbReference type="NCBI Taxonomy" id="1260050"/>
    <lineage>
        <taxon>Eukaryota</taxon>
        <taxon>Fungi</taxon>
        <taxon>Dikarya</taxon>
        <taxon>Ascomycota</taxon>
        <taxon>Pezizomycotina</taxon>
        <taxon>Sordariomycetes</taxon>
        <taxon>Sordariomycetidae</taxon>
        <taxon>Ophiostomatales</taxon>
        <taxon>Ophiostomataceae</taxon>
        <taxon>Sporothrix</taxon>
    </lineage>
</organism>
<reference evidence="3 4" key="1">
    <citation type="submission" date="2024-01" db="EMBL/GenBank/DDBJ databases">
        <authorList>
            <person name="Allen C."/>
            <person name="Tagirdzhanova G."/>
        </authorList>
    </citation>
    <scope>NUCLEOTIDE SEQUENCE [LARGE SCALE GENOMIC DNA]</scope>
</reference>
<dbReference type="InterPro" id="IPR002035">
    <property type="entry name" value="VWF_A"/>
</dbReference>
<evidence type="ECO:0000256" key="1">
    <source>
        <dbReference type="SAM" id="MobiDB-lite"/>
    </source>
</evidence>
<evidence type="ECO:0000259" key="2">
    <source>
        <dbReference type="PROSITE" id="PS50234"/>
    </source>
</evidence>
<protein>
    <recommendedName>
        <fullName evidence="2">VWFA domain-containing protein</fullName>
    </recommendedName>
</protein>
<feature type="region of interest" description="Disordered" evidence="1">
    <location>
        <begin position="109"/>
        <end position="128"/>
    </location>
</feature>
<name>A0ABP0AQR2_9PEZI</name>
<dbReference type="InterPro" id="IPR036465">
    <property type="entry name" value="vWFA_dom_sf"/>
</dbReference>
<dbReference type="PANTHER" id="PTHR34706:SF1">
    <property type="entry name" value="VWFA DOMAIN-CONTAINING PROTEIN"/>
    <property type="match status" value="1"/>
</dbReference>
<dbReference type="Gene3D" id="3.40.50.410">
    <property type="entry name" value="von Willebrand factor, type A domain"/>
    <property type="match status" value="1"/>
</dbReference>
<dbReference type="Proteomes" id="UP001642405">
    <property type="component" value="Unassembled WGS sequence"/>
</dbReference>
<dbReference type="SUPFAM" id="SSF53300">
    <property type="entry name" value="vWA-like"/>
    <property type="match status" value="1"/>
</dbReference>
<evidence type="ECO:0000313" key="3">
    <source>
        <dbReference type="EMBL" id="CAK7209574.1"/>
    </source>
</evidence>
<comment type="caution">
    <text evidence="3">The sequence shown here is derived from an EMBL/GenBank/DDBJ whole genome shotgun (WGS) entry which is preliminary data.</text>
</comment>
<feature type="region of interest" description="Disordered" evidence="1">
    <location>
        <begin position="1"/>
        <end position="85"/>
    </location>
</feature>
<dbReference type="EMBL" id="CAWUHB010000002">
    <property type="protein sequence ID" value="CAK7209574.1"/>
    <property type="molecule type" value="Genomic_DNA"/>
</dbReference>
<evidence type="ECO:0000313" key="4">
    <source>
        <dbReference type="Proteomes" id="UP001642405"/>
    </source>
</evidence>
<feature type="compositionally biased region" description="Low complexity" evidence="1">
    <location>
        <begin position="27"/>
        <end position="57"/>
    </location>
</feature>
<feature type="domain" description="VWFA" evidence="2">
    <location>
        <begin position="148"/>
        <end position="319"/>
    </location>
</feature>
<feature type="compositionally biased region" description="Polar residues" evidence="1">
    <location>
        <begin position="117"/>
        <end position="128"/>
    </location>
</feature>